<keyword evidence="4 5" id="KW-0975">Bacterial flagellum</keyword>
<protein>
    <recommendedName>
        <fullName evidence="5">Flagellar hook-associated protein 2</fullName>
        <shortName evidence="5">HAP2</shortName>
    </recommendedName>
    <alternativeName>
        <fullName evidence="5">Flagellar cap protein</fullName>
    </alternativeName>
</protein>
<reference evidence="10" key="2">
    <citation type="submission" date="2018-06" db="EMBL/GenBank/DDBJ databases">
        <title>Genome sequence of Rhodanobacteraceae bacterium strain Dysh456.</title>
        <authorList>
            <person name="Fukui M."/>
        </authorList>
    </citation>
    <scope>NUCLEOTIDE SEQUENCE [LARGE SCALE GENOMIC DNA]</scope>
    <source>
        <strain evidence="10">Dysh456</strain>
    </source>
</reference>
<dbReference type="EMBL" id="AP018560">
    <property type="protein sequence ID" value="BBD79370.1"/>
    <property type="molecule type" value="Genomic_DNA"/>
</dbReference>
<evidence type="ECO:0000313" key="10">
    <source>
        <dbReference type="Proteomes" id="UP000270530"/>
    </source>
</evidence>
<evidence type="ECO:0000256" key="5">
    <source>
        <dbReference type="RuleBase" id="RU362066"/>
    </source>
</evidence>
<keyword evidence="9" id="KW-0282">Flagellum</keyword>
<proteinExistence type="inferred from homology"/>
<dbReference type="GO" id="GO:0009421">
    <property type="term" value="C:bacterial-type flagellum filament cap"/>
    <property type="evidence" value="ECO:0007669"/>
    <property type="project" value="InterPro"/>
</dbReference>
<accession>A0A2Z6E2T2</accession>
<evidence type="ECO:0000259" key="8">
    <source>
        <dbReference type="Pfam" id="PF07195"/>
    </source>
</evidence>
<feature type="region of interest" description="Disordered" evidence="6">
    <location>
        <begin position="1"/>
        <end position="38"/>
    </location>
</feature>
<sequence>MTSISGLTSTSAGTTATSSTSGASSAGTTSTGTTGTSTGSAVLSSAGIGSGLDVDAIVTALVNAKKAGPAQQINARTTQLQSQEAGLTALGSALGSLRTALGKLASDTTYQTYTATLSDSTLGSTRTLPSARPGIYQISVDHLAAAQKRSSDAYPAGSTPGAGTLTISVGGKSVDIAVSATDSLSTIAAAINSASGNPGVQAAIVNGANGAQLLLSSTKTGVANAFSISASADSSAGLSALAAKLGTPGSSEASDASLSIDGIPVTSASNSVSGALDGVTLDLAATGSATLTVSQNTDAVKSAVSDFVSAYNSYAGTVATLSSYDDTTRTAGVLLGDSTLMAVQRQINGVLNSRVSGNSIGSLAALGITRNADGTLALDSDKLDAAIKSSPDAVQQLFAGSNGYATRLDSVLDDLNGSGGIIAQRTASIEQQLTKLGQASAALDARMSVYEAQLRQQYSALDTLMSSLTNTSNYLTGALKQLEATYTSKN</sequence>
<evidence type="ECO:0000256" key="4">
    <source>
        <dbReference type="ARBA" id="ARBA00023143"/>
    </source>
</evidence>
<dbReference type="Proteomes" id="UP000270530">
    <property type="component" value="Chromosome"/>
</dbReference>
<keyword evidence="3" id="KW-0175">Coiled coil</keyword>
<dbReference type="GO" id="GO:0009424">
    <property type="term" value="C:bacterial-type flagellum hook"/>
    <property type="evidence" value="ECO:0007669"/>
    <property type="project" value="UniProtKB-UniRule"/>
</dbReference>
<dbReference type="Pfam" id="PF07196">
    <property type="entry name" value="Flagellin_IN"/>
    <property type="match status" value="1"/>
</dbReference>
<comment type="function">
    <text evidence="5">Required for morphogenesis and for the elongation of the flagellar filament by facilitating polymerization of the flagellin monomers at the tip of growing filament. Forms a capping structure, which prevents flagellin subunits (transported through the central channel of the flagellum) from leaking out without polymerization at the distal end.</text>
</comment>
<dbReference type="PANTHER" id="PTHR30288:SF0">
    <property type="entry name" value="FLAGELLAR HOOK-ASSOCIATED PROTEIN 2"/>
    <property type="match status" value="1"/>
</dbReference>
<dbReference type="GO" id="GO:0005576">
    <property type="term" value="C:extracellular region"/>
    <property type="evidence" value="ECO:0007669"/>
    <property type="project" value="UniProtKB-SubCell"/>
</dbReference>
<name>A0A2Z6E2T2_9GAMM</name>
<dbReference type="RefSeq" id="WP_126536465.1">
    <property type="nucleotide sequence ID" value="NZ_AP018560.1"/>
</dbReference>
<feature type="domain" description="Flagellar hook-associated protein 2 C-terminal" evidence="8">
    <location>
        <begin position="253"/>
        <end position="469"/>
    </location>
</feature>
<feature type="domain" description="Flagellar hook-associated protein 2 N-terminal" evidence="7">
    <location>
        <begin position="50"/>
        <end position="147"/>
    </location>
</feature>
<keyword evidence="5" id="KW-0964">Secreted</keyword>
<dbReference type="GO" id="GO:0007155">
    <property type="term" value="P:cell adhesion"/>
    <property type="evidence" value="ECO:0007669"/>
    <property type="project" value="InterPro"/>
</dbReference>
<dbReference type="Pfam" id="PF02465">
    <property type="entry name" value="FliD_N"/>
    <property type="match status" value="1"/>
</dbReference>
<comment type="similarity">
    <text evidence="1 5">Belongs to the FliD family.</text>
</comment>
<organism evidence="9 10">
    <name type="scientific">Aerosticca soli</name>
    <dbReference type="NCBI Taxonomy" id="2010829"/>
    <lineage>
        <taxon>Bacteria</taxon>
        <taxon>Pseudomonadati</taxon>
        <taxon>Pseudomonadota</taxon>
        <taxon>Gammaproteobacteria</taxon>
        <taxon>Lysobacterales</taxon>
        <taxon>Rhodanobacteraceae</taxon>
        <taxon>Aerosticca</taxon>
    </lineage>
</organism>
<evidence type="ECO:0000256" key="6">
    <source>
        <dbReference type="SAM" id="MobiDB-lite"/>
    </source>
</evidence>
<evidence type="ECO:0000256" key="3">
    <source>
        <dbReference type="ARBA" id="ARBA00023054"/>
    </source>
</evidence>
<dbReference type="InterPro" id="IPR010810">
    <property type="entry name" value="Flagellin_hook_IN_motif"/>
</dbReference>
<dbReference type="KEGG" id="rbd:ALSL_0704"/>
<keyword evidence="9" id="KW-0969">Cilium</keyword>
<keyword evidence="10" id="KW-1185">Reference proteome</keyword>
<evidence type="ECO:0000259" key="7">
    <source>
        <dbReference type="Pfam" id="PF02465"/>
    </source>
</evidence>
<dbReference type="InterPro" id="IPR003481">
    <property type="entry name" value="FliD_N"/>
</dbReference>
<comment type="subcellular location">
    <subcellularLocation>
        <location evidence="5">Secreted</location>
    </subcellularLocation>
    <subcellularLocation>
        <location evidence="5">Bacterial flagellum</location>
    </subcellularLocation>
</comment>
<dbReference type="OrthoDB" id="5980200at2"/>
<dbReference type="InterPro" id="IPR040026">
    <property type="entry name" value="FliD"/>
</dbReference>
<keyword evidence="9" id="KW-0966">Cell projection</keyword>
<reference evidence="10" key="1">
    <citation type="submission" date="2018-04" db="EMBL/GenBank/DDBJ databases">
        <authorList>
            <person name="Watanabe M."/>
            <person name="Kojima H."/>
        </authorList>
    </citation>
    <scope>NUCLEOTIDE SEQUENCE [LARGE SCALE GENOMIC DNA]</scope>
    <source>
        <strain evidence="10">Dysh456</strain>
    </source>
</reference>
<evidence type="ECO:0000256" key="1">
    <source>
        <dbReference type="ARBA" id="ARBA00009764"/>
    </source>
</evidence>
<dbReference type="Pfam" id="PF07195">
    <property type="entry name" value="FliD_C"/>
    <property type="match status" value="1"/>
</dbReference>
<dbReference type="GO" id="GO:0071973">
    <property type="term" value="P:bacterial-type flagellum-dependent cell motility"/>
    <property type="evidence" value="ECO:0007669"/>
    <property type="project" value="TreeGrafter"/>
</dbReference>
<evidence type="ECO:0000313" key="9">
    <source>
        <dbReference type="EMBL" id="BBD79370.1"/>
    </source>
</evidence>
<evidence type="ECO:0000256" key="2">
    <source>
        <dbReference type="ARBA" id="ARBA00011255"/>
    </source>
</evidence>
<dbReference type="InterPro" id="IPR010809">
    <property type="entry name" value="FliD_C"/>
</dbReference>
<gene>
    <name evidence="9" type="ORF">ALSL_0704</name>
</gene>
<comment type="subunit">
    <text evidence="2 5">Homopentamer.</text>
</comment>
<dbReference type="PANTHER" id="PTHR30288">
    <property type="entry name" value="FLAGELLAR CAP/ASSEMBLY PROTEIN FLID"/>
    <property type="match status" value="1"/>
</dbReference>
<dbReference type="AlphaFoldDB" id="A0A2Z6E2T2"/>